<name>A0ABN1ZDS2_9MICO</name>
<accession>A0ABN1ZDS2</accession>
<dbReference type="RefSeq" id="WP_204610020.1">
    <property type="nucleotide sequence ID" value="NZ_BAAAJX010000010.1"/>
</dbReference>
<evidence type="ECO:0000313" key="1">
    <source>
        <dbReference type="EMBL" id="GAA1493825.1"/>
    </source>
</evidence>
<dbReference type="EMBL" id="BAAAJX010000010">
    <property type="protein sequence ID" value="GAA1493825.1"/>
    <property type="molecule type" value="Genomic_DNA"/>
</dbReference>
<sequence>MIEQHLPGLRPERHETWRRLRRLQGAVAVTPDAAPAPAPAPGDIALPVELPIVVTLVDHDL</sequence>
<dbReference type="Proteomes" id="UP001501742">
    <property type="component" value="Unassembled WGS sequence"/>
</dbReference>
<comment type="caution">
    <text evidence="1">The sequence shown here is derived from an EMBL/GenBank/DDBJ whole genome shotgun (WGS) entry which is preliminary data.</text>
</comment>
<organism evidence="1 2">
    <name type="scientific">Curtobacterium herbarum</name>
    <dbReference type="NCBI Taxonomy" id="150122"/>
    <lineage>
        <taxon>Bacteria</taxon>
        <taxon>Bacillati</taxon>
        <taxon>Actinomycetota</taxon>
        <taxon>Actinomycetes</taxon>
        <taxon>Micrococcales</taxon>
        <taxon>Microbacteriaceae</taxon>
        <taxon>Curtobacterium</taxon>
    </lineage>
</organism>
<protein>
    <submittedName>
        <fullName evidence="1">Uncharacterized protein</fullName>
    </submittedName>
</protein>
<keyword evidence="2" id="KW-1185">Reference proteome</keyword>
<proteinExistence type="predicted"/>
<evidence type="ECO:0000313" key="2">
    <source>
        <dbReference type="Proteomes" id="UP001501742"/>
    </source>
</evidence>
<reference evidence="1 2" key="1">
    <citation type="journal article" date="2019" name="Int. J. Syst. Evol. Microbiol.">
        <title>The Global Catalogue of Microorganisms (GCM) 10K type strain sequencing project: providing services to taxonomists for standard genome sequencing and annotation.</title>
        <authorList>
            <consortium name="The Broad Institute Genomics Platform"/>
            <consortium name="The Broad Institute Genome Sequencing Center for Infectious Disease"/>
            <person name="Wu L."/>
            <person name="Ma J."/>
        </authorList>
    </citation>
    <scope>NUCLEOTIDE SEQUENCE [LARGE SCALE GENOMIC DNA]</scope>
    <source>
        <strain evidence="1 2">JCM 12140</strain>
    </source>
</reference>
<gene>
    <name evidence="1" type="ORF">GCM10009627_21710</name>
</gene>